<comment type="similarity">
    <text evidence="2 9">Belongs to the uroporphyrinogen-III synthase family.</text>
</comment>
<organism evidence="11 12">
    <name type="scientific">Sulfurifustis variabilis</name>
    <dbReference type="NCBI Taxonomy" id="1675686"/>
    <lineage>
        <taxon>Bacteria</taxon>
        <taxon>Pseudomonadati</taxon>
        <taxon>Pseudomonadota</taxon>
        <taxon>Gammaproteobacteria</taxon>
        <taxon>Acidiferrobacterales</taxon>
        <taxon>Acidiferrobacteraceae</taxon>
        <taxon>Sulfurifustis</taxon>
    </lineage>
</organism>
<evidence type="ECO:0000256" key="6">
    <source>
        <dbReference type="ARBA" id="ARBA00037589"/>
    </source>
</evidence>
<dbReference type="UniPathway" id="UPA00251">
    <property type="reaction ID" value="UER00320"/>
</dbReference>
<accession>A0A1B4V3K9</accession>
<protein>
    <recommendedName>
        <fullName evidence="7 9">Uroporphyrinogen-III synthase</fullName>
        <ecNumber evidence="3 9">4.2.1.75</ecNumber>
    </recommendedName>
</protein>
<evidence type="ECO:0000256" key="8">
    <source>
        <dbReference type="ARBA" id="ARBA00048617"/>
    </source>
</evidence>
<dbReference type="GO" id="GO:0004852">
    <property type="term" value="F:uroporphyrinogen-III synthase activity"/>
    <property type="evidence" value="ECO:0007669"/>
    <property type="project" value="UniProtKB-UniRule"/>
</dbReference>
<comment type="function">
    <text evidence="6 9">Catalyzes cyclization of the linear tetrapyrrole, hydroxymethylbilane, to the macrocyclic uroporphyrinogen III.</text>
</comment>
<dbReference type="InterPro" id="IPR039793">
    <property type="entry name" value="UROS/Hem4"/>
</dbReference>
<keyword evidence="5 9" id="KW-0627">Porphyrin biosynthesis</keyword>
<evidence type="ECO:0000256" key="9">
    <source>
        <dbReference type="RuleBase" id="RU366031"/>
    </source>
</evidence>
<dbReference type="RefSeq" id="WP_096458305.1">
    <property type="nucleotide sequence ID" value="NZ_AP014936.1"/>
</dbReference>
<dbReference type="PANTHER" id="PTHR38042:SF1">
    <property type="entry name" value="UROPORPHYRINOGEN-III SYNTHASE, CHLOROPLASTIC"/>
    <property type="match status" value="1"/>
</dbReference>
<dbReference type="InterPro" id="IPR036108">
    <property type="entry name" value="4pyrrol_syn_uPrphyn_synt_sf"/>
</dbReference>
<evidence type="ECO:0000313" key="11">
    <source>
        <dbReference type="EMBL" id="BAU47082.1"/>
    </source>
</evidence>
<dbReference type="CDD" id="cd06578">
    <property type="entry name" value="HemD"/>
    <property type="match status" value="1"/>
</dbReference>
<reference evidence="11 12" key="1">
    <citation type="submission" date="2015-08" db="EMBL/GenBank/DDBJ databases">
        <title>Complete genome sequence of Sulfurifustis variabilis.</title>
        <authorList>
            <person name="Miura A."/>
            <person name="Kojima H."/>
            <person name="Fukui M."/>
        </authorList>
    </citation>
    <scope>NUCLEOTIDE SEQUENCE [LARGE SCALE GENOMIC DNA]</scope>
    <source>
        <strain evidence="12">skN76</strain>
    </source>
</reference>
<dbReference type="Proteomes" id="UP000218899">
    <property type="component" value="Chromosome"/>
</dbReference>
<keyword evidence="4 9" id="KW-0456">Lyase</keyword>
<evidence type="ECO:0000313" key="12">
    <source>
        <dbReference type="Proteomes" id="UP000218899"/>
    </source>
</evidence>
<proteinExistence type="inferred from homology"/>
<evidence type="ECO:0000256" key="7">
    <source>
        <dbReference type="ARBA" id="ARBA00040167"/>
    </source>
</evidence>
<dbReference type="KEGG" id="sva:SVA_0501"/>
<dbReference type="Pfam" id="PF02602">
    <property type="entry name" value="HEM4"/>
    <property type="match status" value="1"/>
</dbReference>
<gene>
    <name evidence="11" type="ORF">SVA_0501</name>
</gene>
<dbReference type="EMBL" id="AP014936">
    <property type="protein sequence ID" value="BAU47082.1"/>
    <property type="molecule type" value="Genomic_DNA"/>
</dbReference>
<dbReference type="OrthoDB" id="9787650at2"/>
<comment type="pathway">
    <text evidence="1 9">Porphyrin-containing compound metabolism; protoporphyrin-IX biosynthesis; coproporphyrinogen-III from 5-aminolevulinate: step 3/4.</text>
</comment>
<name>A0A1B4V3K9_9GAMM</name>
<dbReference type="PANTHER" id="PTHR38042">
    <property type="entry name" value="UROPORPHYRINOGEN-III SYNTHASE, CHLOROPLASTIC"/>
    <property type="match status" value="1"/>
</dbReference>
<dbReference type="InterPro" id="IPR003754">
    <property type="entry name" value="4pyrrol_synth_uPrphyn_synth"/>
</dbReference>
<dbReference type="GO" id="GO:0006780">
    <property type="term" value="P:uroporphyrinogen III biosynthetic process"/>
    <property type="evidence" value="ECO:0007669"/>
    <property type="project" value="UniProtKB-UniRule"/>
</dbReference>
<evidence type="ECO:0000256" key="4">
    <source>
        <dbReference type="ARBA" id="ARBA00023239"/>
    </source>
</evidence>
<evidence type="ECO:0000256" key="2">
    <source>
        <dbReference type="ARBA" id="ARBA00008133"/>
    </source>
</evidence>
<evidence type="ECO:0000256" key="5">
    <source>
        <dbReference type="ARBA" id="ARBA00023244"/>
    </source>
</evidence>
<dbReference type="GO" id="GO:0006782">
    <property type="term" value="P:protoporphyrinogen IX biosynthetic process"/>
    <property type="evidence" value="ECO:0007669"/>
    <property type="project" value="UniProtKB-UniRule"/>
</dbReference>
<evidence type="ECO:0000259" key="10">
    <source>
        <dbReference type="Pfam" id="PF02602"/>
    </source>
</evidence>
<evidence type="ECO:0000256" key="3">
    <source>
        <dbReference type="ARBA" id="ARBA00013109"/>
    </source>
</evidence>
<evidence type="ECO:0000256" key="1">
    <source>
        <dbReference type="ARBA" id="ARBA00004772"/>
    </source>
</evidence>
<dbReference type="Gene3D" id="3.40.50.10090">
    <property type="match status" value="2"/>
</dbReference>
<sequence>MGASDLAGTGVLVTRPAHQADRLVRLIEEAGGRAIRFPVIEIAEPIDNALLLAIVDRLERFDLAIFISPNAVEKAMNLVRARRRGWPENVTVACVGRGSARALRHFGMEHAITPAGRFDSEALLAEPALADIHGKRIVIFRGDGGRELLGNTLRERGADVEYAECYRRVRPAVDPTPLLRRWARGEIDIVTVTSVDALRNLYDMVGKAGRSWLVRTPLVVLAESHAEACRELGFKHAPIVAREASDEAILEAIQAWRAG</sequence>
<dbReference type="AlphaFoldDB" id="A0A1B4V3K9"/>
<keyword evidence="12" id="KW-1185">Reference proteome</keyword>
<comment type="catalytic activity">
    <reaction evidence="8 9">
        <text>hydroxymethylbilane = uroporphyrinogen III + H2O</text>
        <dbReference type="Rhea" id="RHEA:18965"/>
        <dbReference type="ChEBI" id="CHEBI:15377"/>
        <dbReference type="ChEBI" id="CHEBI:57308"/>
        <dbReference type="ChEBI" id="CHEBI:57845"/>
        <dbReference type="EC" id="4.2.1.75"/>
    </reaction>
</comment>
<dbReference type="SUPFAM" id="SSF69618">
    <property type="entry name" value="HemD-like"/>
    <property type="match status" value="1"/>
</dbReference>
<dbReference type="EC" id="4.2.1.75" evidence="3 9"/>
<feature type="domain" description="Tetrapyrrole biosynthesis uroporphyrinogen III synthase" evidence="10">
    <location>
        <begin position="21"/>
        <end position="250"/>
    </location>
</feature>